<proteinExistence type="predicted"/>
<dbReference type="GO" id="GO:0003841">
    <property type="term" value="F:1-acylglycerol-3-phosphate O-acyltransferase activity"/>
    <property type="evidence" value="ECO:0007669"/>
    <property type="project" value="TreeGrafter"/>
</dbReference>
<feature type="domain" description="Phospholipid/glycerol acyltransferase" evidence="4">
    <location>
        <begin position="117"/>
        <end position="231"/>
    </location>
</feature>
<dbReference type="STRING" id="246404.A0A507E660"/>
<keyword evidence="2" id="KW-0012">Acyltransferase</keyword>
<dbReference type="Proteomes" id="UP000320333">
    <property type="component" value="Unassembled WGS sequence"/>
</dbReference>
<evidence type="ECO:0000259" key="4">
    <source>
        <dbReference type="SMART" id="SM00563"/>
    </source>
</evidence>
<comment type="caution">
    <text evidence="5">The sequence shown here is derived from an EMBL/GenBank/DDBJ whole genome shotgun (WGS) entry which is preliminary data.</text>
</comment>
<dbReference type="GO" id="GO:0006654">
    <property type="term" value="P:phosphatidic acid biosynthetic process"/>
    <property type="evidence" value="ECO:0007669"/>
    <property type="project" value="TreeGrafter"/>
</dbReference>
<accession>A0A507E660</accession>
<evidence type="ECO:0000256" key="1">
    <source>
        <dbReference type="ARBA" id="ARBA00022679"/>
    </source>
</evidence>
<evidence type="ECO:0000256" key="2">
    <source>
        <dbReference type="ARBA" id="ARBA00023315"/>
    </source>
</evidence>
<dbReference type="PANTHER" id="PTHR10434">
    <property type="entry name" value="1-ACYL-SN-GLYCEROL-3-PHOSPHATE ACYLTRANSFERASE"/>
    <property type="match status" value="1"/>
</dbReference>
<protein>
    <recommendedName>
        <fullName evidence="4">Phospholipid/glycerol acyltransferase domain-containing protein</fullName>
    </recommendedName>
</protein>
<reference evidence="5 6" key="1">
    <citation type="journal article" date="2019" name="Sci. Rep.">
        <title>Comparative genomics of chytrid fungi reveal insights into the obligate biotrophic and pathogenic lifestyle of Synchytrium endobioticum.</title>
        <authorList>
            <person name="van de Vossenberg B.T.L.H."/>
            <person name="Warris S."/>
            <person name="Nguyen H.D.T."/>
            <person name="van Gent-Pelzer M.P.E."/>
            <person name="Joly D.L."/>
            <person name="van de Geest H.C."/>
            <person name="Bonants P.J.M."/>
            <person name="Smith D.S."/>
            <person name="Levesque C.A."/>
            <person name="van der Lee T.A.J."/>
        </authorList>
    </citation>
    <scope>NUCLEOTIDE SEQUENCE [LARGE SCALE GENOMIC DNA]</scope>
    <source>
        <strain evidence="5 6">CBS 675.73</strain>
    </source>
</reference>
<sequence>MGSNDTLSADALYLDTLRTSWLPATGLFIALFLVVAFRAFAIVRFTVRFLGFVWLLFVASVSGILATLFERALFGQKRLYLHKHSLHFVSNYLMPLVINVRTEIIEGAEYLENTRPCVFIMNHQSELDLLVQLSFLISDAKEEFKKIPLIGSYMVLSRDAVFIKRSNLADAMATVTNATKEVIDRKVSLHVYVEGTRSYQETNDLLPFKKGAFHTAIGNQIPIIPIVAESYHGIYNFRNKMFDGGVVKIKVLPPISTVGLGPDDVGTMLESCRDLMHKTLIEISQPAPKWAKALKAPKSKKKAE</sequence>
<feature type="transmembrane region" description="Helical" evidence="3">
    <location>
        <begin position="21"/>
        <end position="43"/>
    </location>
</feature>
<name>A0A507E660_9FUNG</name>
<dbReference type="EMBL" id="QEAP01000718">
    <property type="protein sequence ID" value="TPX59314.1"/>
    <property type="molecule type" value="Genomic_DNA"/>
</dbReference>
<keyword evidence="3" id="KW-1133">Transmembrane helix</keyword>
<evidence type="ECO:0000256" key="3">
    <source>
        <dbReference type="SAM" id="Phobius"/>
    </source>
</evidence>
<keyword evidence="1" id="KW-0808">Transferase</keyword>
<dbReference type="SMART" id="SM00563">
    <property type="entry name" value="PlsC"/>
    <property type="match status" value="1"/>
</dbReference>
<dbReference type="OrthoDB" id="202234at2759"/>
<dbReference type="AlphaFoldDB" id="A0A507E660"/>
<keyword evidence="3" id="KW-0472">Membrane</keyword>
<dbReference type="GO" id="GO:0005783">
    <property type="term" value="C:endoplasmic reticulum"/>
    <property type="evidence" value="ECO:0007669"/>
    <property type="project" value="TreeGrafter"/>
</dbReference>
<dbReference type="Pfam" id="PF01553">
    <property type="entry name" value="Acyltransferase"/>
    <property type="match status" value="1"/>
</dbReference>
<dbReference type="InterPro" id="IPR002123">
    <property type="entry name" value="Plipid/glycerol_acylTrfase"/>
</dbReference>
<feature type="transmembrane region" description="Helical" evidence="3">
    <location>
        <begin position="49"/>
        <end position="69"/>
    </location>
</feature>
<dbReference type="PANTHER" id="PTHR10434:SF11">
    <property type="entry name" value="1-ACYL-SN-GLYCEROL-3-PHOSPHATE ACYLTRANSFERASE"/>
    <property type="match status" value="1"/>
</dbReference>
<dbReference type="CDD" id="cd07989">
    <property type="entry name" value="LPLAT_AGPAT-like"/>
    <property type="match status" value="1"/>
</dbReference>
<evidence type="ECO:0000313" key="5">
    <source>
        <dbReference type="EMBL" id="TPX59314.1"/>
    </source>
</evidence>
<gene>
    <name evidence="5" type="ORF">CcCBS67573_g09096</name>
</gene>
<keyword evidence="6" id="KW-1185">Reference proteome</keyword>
<dbReference type="SUPFAM" id="SSF69593">
    <property type="entry name" value="Glycerol-3-phosphate (1)-acyltransferase"/>
    <property type="match status" value="1"/>
</dbReference>
<organism evidence="5 6">
    <name type="scientific">Chytriomyces confervae</name>
    <dbReference type="NCBI Taxonomy" id="246404"/>
    <lineage>
        <taxon>Eukaryota</taxon>
        <taxon>Fungi</taxon>
        <taxon>Fungi incertae sedis</taxon>
        <taxon>Chytridiomycota</taxon>
        <taxon>Chytridiomycota incertae sedis</taxon>
        <taxon>Chytridiomycetes</taxon>
        <taxon>Chytridiales</taxon>
        <taxon>Chytriomycetaceae</taxon>
        <taxon>Chytriomyces</taxon>
    </lineage>
</organism>
<keyword evidence="3" id="KW-0812">Transmembrane</keyword>
<evidence type="ECO:0000313" key="6">
    <source>
        <dbReference type="Proteomes" id="UP000320333"/>
    </source>
</evidence>